<feature type="region of interest" description="Disordered" evidence="1">
    <location>
        <begin position="87"/>
        <end position="109"/>
    </location>
</feature>
<organism evidence="5 6">
    <name type="scientific">Megalurothrips usitatus</name>
    <name type="common">bean blossom thrips</name>
    <dbReference type="NCBI Taxonomy" id="439358"/>
    <lineage>
        <taxon>Eukaryota</taxon>
        <taxon>Metazoa</taxon>
        <taxon>Ecdysozoa</taxon>
        <taxon>Arthropoda</taxon>
        <taxon>Hexapoda</taxon>
        <taxon>Insecta</taxon>
        <taxon>Pterygota</taxon>
        <taxon>Neoptera</taxon>
        <taxon>Paraneoptera</taxon>
        <taxon>Thysanoptera</taxon>
        <taxon>Terebrantia</taxon>
        <taxon>Thripoidea</taxon>
        <taxon>Thripidae</taxon>
        <taxon>Megalurothrips</taxon>
    </lineage>
</organism>
<gene>
    <name evidence="5" type="ORF">ONE63_002922</name>
</gene>
<keyword evidence="6" id="KW-1185">Reference proteome</keyword>
<dbReference type="AlphaFoldDB" id="A0AAV7X979"/>
<evidence type="ECO:0000256" key="2">
    <source>
        <dbReference type="SAM" id="SignalP"/>
    </source>
</evidence>
<protein>
    <submittedName>
        <fullName evidence="5">Uncharacterized protein</fullName>
    </submittedName>
</protein>
<accession>A0AAV7X979</accession>
<name>A0AAV7X979_9NEOP</name>
<dbReference type="Proteomes" id="UP001075354">
    <property type="component" value="Chromosome 13"/>
</dbReference>
<evidence type="ECO:0000256" key="1">
    <source>
        <dbReference type="SAM" id="MobiDB-lite"/>
    </source>
</evidence>
<dbReference type="InterPro" id="IPR056978">
    <property type="entry name" value="CC4_RECK"/>
</dbReference>
<dbReference type="GO" id="GO:0008191">
    <property type="term" value="F:metalloendopeptidase inhibitor activity"/>
    <property type="evidence" value="ECO:0007669"/>
    <property type="project" value="InterPro"/>
</dbReference>
<feature type="chain" id="PRO_5043541016" evidence="2">
    <location>
        <begin position="32"/>
        <end position="367"/>
    </location>
</feature>
<dbReference type="Pfam" id="PF23298">
    <property type="entry name" value="FZ_RECK"/>
    <property type="match status" value="1"/>
</dbReference>
<feature type="signal peptide" evidence="2">
    <location>
        <begin position="1"/>
        <end position="31"/>
    </location>
</feature>
<dbReference type="EMBL" id="JAPTSV010000013">
    <property type="protein sequence ID" value="KAJ1521237.1"/>
    <property type="molecule type" value="Genomic_DNA"/>
</dbReference>
<sequence>MRAMIVVAGGGPPLPPLLLPLLLLLPPPLPASPAASAVAGGASAILQRRSSGGVVSAVGVSGGVSNIVSNSIGNIVSSSRGPRLAGAYKENAGRHRDVGEEEDDEDELGEERIVSGAYAECCARASEGRCRTACLSALGAPAAGLTLSALLDAVQGAGCELLLHDPLFLCLVSRQDEGPPSGSSGAVLDAARLHCCDQARSGPCRRACLSAYRHDWAAAGARGALTECVAGAARANESLLASCLEEVDAPCRPARRCSGLSYCGALLDGVDGGVSEDADGGPSWFRACSASVDAAARRTAARWDREGVFPLAAGSAVSAVPLLMGVAACGPGLWRAVACLLHAQPCHPARGNLPLCLQVSRRDTQSF</sequence>
<evidence type="ECO:0000259" key="3">
    <source>
        <dbReference type="Pfam" id="PF23298"/>
    </source>
</evidence>
<dbReference type="Pfam" id="PF23332">
    <property type="entry name" value="CC4_RECK"/>
    <property type="match status" value="1"/>
</dbReference>
<evidence type="ECO:0000259" key="4">
    <source>
        <dbReference type="Pfam" id="PF23332"/>
    </source>
</evidence>
<evidence type="ECO:0000313" key="6">
    <source>
        <dbReference type="Proteomes" id="UP001075354"/>
    </source>
</evidence>
<dbReference type="PANTHER" id="PTHR13487">
    <property type="entry name" value="SERINE PROTEASE INHIBITOR"/>
    <property type="match status" value="1"/>
</dbReference>
<dbReference type="GO" id="GO:0030198">
    <property type="term" value="P:extracellular matrix organization"/>
    <property type="evidence" value="ECO:0007669"/>
    <property type="project" value="TreeGrafter"/>
</dbReference>
<reference evidence="5" key="1">
    <citation type="submission" date="2022-12" db="EMBL/GenBank/DDBJ databases">
        <title>Chromosome-level genome assembly of the bean flower thrips Megalurothrips usitatus.</title>
        <authorList>
            <person name="Ma L."/>
            <person name="Liu Q."/>
            <person name="Li H."/>
            <person name="Cai W."/>
        </authorList>
    </citation>
    <scope>NUCLEOTIDE SEQUENCE</scope>
    <source>
        <strain evidence="5">Cailab_2022a</strain>
    </source>
</reference>
<feature type="domain" description="Reversion-inducing cysteine-rich protein with Kazal CC4" evidence="4">
    <location>
        <begin position="189"/>
        <end position="244"/>
    </location>
</feature>
<dbReference type="GO" id="GO:0005886">
    <property type="term" value="C:plasma membrane"/>
    <property type="evidence" value="ECO:0007669"/>
    <property type="project" value="TreeGrafter"/>
</dbReference>
<evidence type="ECO:0000313" key="5">
    <source>
        <dbReference type="EMBL" id="KAJ1521237.1"/>
    </source>
</evidence>
<feature type="compositionally biased region" description="Acidic residues" evidence="1">
    <location>
        <begin position="99"/>
        <end position="109"/>
    </location>
</feature>
<dbReference type="PANTHER" id="PTHR13487:SF3">
    <property type="entry name" value="REVERSION-INDUCING CYSTEINE-RICH PROTEIN WITH KAZAL MOTIFS"/>
    <property type="match status" value="1"/>
</dbReference>
<proteinExistence type="predicted"/>
<keyword evidence="2" id="KW-0732">Signal</keyword>
<comment type="caution">
    <text evidence="5">The sequence shown here is derived from an EMBL/GenBank/DDBJ whole genome shotgun (WGS) entry which is preliminary data.</text>
</comment>
<feature type="domain" description="Reversion-inducing cysteine-rich protein with Kazal frizzled-like" evidence="3">
    <location>
        <begin position="246"/>
        <end position="358"/>
    </location>
</feature>
<dbReference type="InterPro" id="IPR056979">
    <property type="entry name" value="FZ_RECK"/>
</dbReference>
<dbReference type="InterPro" id="IPR039016">
    <property type="entry name" value="RECK"/>
</dbReference>